<dbReference type="Pfam" id="PF00276">
    <property type="entry name" value="Ribosomal_L23"/>
    <property type="match status" value="1"/>
</dbReference>
<dbReference type="GO" id="GO:0006412">
    <property type="term" value="P:translation"/>
    <property type="evidence" value="ECO:0007669"/>
    <property type="project" value="UniProtKB-UniRule"/>
</dbReference>
<protein>
    <recommendedName>
        <fullName evidence="6">Large ribosomal subunit protein uL23</fullName>
    </recommendedName>
</protein>
<comment type="caution">
    <text evidence="7">The sequence shown here is derived from an EMBL/GenBank/DDBJ whole genome shotgun (WGS) entry which is preliminary data.</text>
</comment>
<dbReference type="InterPro" id="IPR012678">
    <property type="entry name" value="Ribosomal_uL23/eL15/eS24_sf"/>
</dbReference>
<evidence type="ECO:0000313" key="7">
    <source>
        <dbReference type="EMBL" id="OHA67815.1"/>
    </source>
</evidence>
<evidence type="ECO:0000256" key="6">
    <source>
        <dbReference type="HAMAP-Rule" id="MF_01369"/>
    </source>
</evidence>
<keyword evidence="4 6" id="KW-0689">Ribosomal protein</keyword>
<evidence type="ECO:0000313" key="8">
    <source>
        <dbReference type="Proteomes" id="UP000179258"/>
    </source>
</evidence>
<dbReference type="FunFam" id="3.30.70.330:FF:000001">
    <property type="entry name" value="50S ribosomal protein L23"/>
    <property type="match status" value="1"/>
</dbReference>
<dbReference type="NCBIfam" id="NF004363">
    <property type="entry name" value="PRK05738.2-4"/>
    <property type="match status" value="1"/>
</dbReference>
<evidence type="ECO:0000256" key="3">
    <source>
        <dbReference type="ARBA" id="ARBA00022884"/>
    </source>
</evidence>
<reference evidence="7 8" key="1">
    <citation type="journal article" date="2016" name="Nat. Commun.">
        <title>Thousands of microbial genomes shed light on interconnected biogeochemical processes in an aquifer system.</title>
        <authorList>
            <person name="Anantharaman K."/>
            <person name="Brown C.T."/>
            <person name="Hug L.A."/>
            <person name="Sharon I."/>
            <person name="Castelle C.J."/>
            <person name="Probst A.J."/>
            <person name="Thomas B.C."/>
            <person name="Singh A."/>
            <person name="Wilkins M.J."/>
            <person name="Karaoz U."/>
            <person name="Brodie E.L."/>
            <person name="Williams K.H."/>
            <person name="Hubbard S.S."/>
            <person name="Banfield J.F."/>
        </authorList>
    </citation>
    <scope>NUCLEOTIDE SEQUENCE [LARGE SCALE GENOMIC DNA]</scope>
</reference>
<dbReference type="Gene3D" id="3.30.70.330">
    <property type="match status" value="1"/>
</dbReference>
<comment type="subunit">
    <text evidence="6">Part of the 50S ribosomal subunit. Contacts protein L29, and trigger factor when it is bound to the ribosome.</text>
</comment>
<comment type="similarity">
    <text evidence="1 6">Belongs to the universal ribosomal protein uL23 family.</text>
</comment>
<organism evidence="7 8">
    <name type="scientific">Candidatus Wildermuthbacteria bacterium RIFCSPHIGHO2_02_FULL_47_17</name>
    <dbReference type="NCBI Taxonomy" id="1802452"/>
    <lineage>
        <taxon>Bacteria</taxon>
        <taxon>Candidatus Wildermuthiibacteriota</taxon>
    </lineage>
</organism>
<dbReference type="AlphaFoldDB" id="A0A1G2R4N4"/>
<keyword evidence="3 6" id="KW-0694">RNA-binding</keyword>
<evidence type="ECO:0000256" key="1">
    <source>
        <dbReference type="ARBA" id="ARBA00006700"/>
    </source>
</evidence>
<dbReference type="EMBL" id="MHTX01000033">
    <property type="protein sequence ID" value="OHA67815.1"/>
    <property type="molecule type" value="Genomic_DNA"/>
</dbReference>
<gene>
    <name evidence="6" type="primary">rplW</name>
    <name evidence="7" type="ORF">A3D59_03075</name>
</gene>
<dbReference type="InterPro" id="IPR013025">
    <property type="entry name" value="Ribosomal_uL23-like"/>
</dbReference>
<dbReference type="GO" id="GO:0019843">
    <property type="term" value="F:rRNA binding"/>
    <property type="evidence" value="ECO:0007669"/>
    <property type="project" value="UniProtKB-UniRule"/>
</dbReference>
<evidence type="ECO:0000256" key="2">
    <source>
        <dbReference type="ARBA" id="ARBA00022730"/>
    </source>
</evidence>
<dbReference type="GO" id="GO:0005840">
    <property type="term" value="C:ribosome"/>
    <property type="evidence" value="ECO:0007669"/>
    <property type="project" value="UniProtKB-KW"/>
</dbReference>
<dbReference type="InterPro" id="IPR012677">
    <property type="entry name" value="Nucleotide-bd_a/b_plait_sf"/>
</dbReference>
<dbReference type="GO" id="GO:0003735">
    <property type="term" value="F:structural constituent of ribosome"/>
    <property type="evidence" value="ECO:0007669"/>
    <property type="project" value="InterPro"/>
</dbReference>
<keyword evidence="5 6" id="KW-0687">Ribonucleoprotein</keyword>
<dbReference type="Proteomes" id="UP000179258">
    <property type="component" value="Unassembled WGS sequence"/>
</dbReference>
<sequence length="95" mass="10981">MSSTAWQVLKHPHVTEKAADLAEQSQYVFRVLPRANKPTVKKAVQDLYGVEVISVHIISIPPKKRRRGRIEGWRKGYKKAIVRLREGQKIEILPR</sequence>
<dbReference type="HAMAP" id="MF_01369_B">
    <property type="entry name" value="Ribosomal_uL23_B"/>
    <property type="match status" value="1"/>
</dbReference>
<proteinExistence type="inferred from homology"/>
<keyword evidence="2 6" id="KW-0699">rRNA-binding</keyword>
<evidence type="ECO:0000256" key="4">
    <source>
        <dbReference type="ARBA" id="ARBA00022980"/>
    </source>
</evidence>
<accession>A0A1G2R4N4</accession>
<dbReference type="GO" id="GO:1990904">
    <property type="term" value="C:ribonucleoprotein complex"/>
    <property type="evidence" value="ECO:0007669"/>
    <property type="project" value="UniProtKB-KW"/>
</dbReference>
<dbReference type="PANTHER" id="PTHR11620">
    <property type="entry name" value="60S RIBOSOMAL PROTEIN L23A"/>
    <property type="match status" value="1"/>
</dbReference>
<evidence type="ECO:0000256" key="5">
    <source>
        <dbReference type="ARBA" id="ARBA00023274"/>
    </source>
</evidence>
<dbReference type="SUPFAM" id="SSF54189">
    <property type="entry name" value="Ribosomal proteins S24e, L23 and L15e"/>
    <property type="match status" value="1"/>
</dbReference>
<name>A0A1G2R4N4_9BACT</name>
<comment type="function">
    <text evidence="6">One of the early assembly proteins it binds 23S rRNA. One of the proteins that surrounds the polypeptide exit tunnel on the outside of the ribosome. Forms the main docking site for trigger factor binding to the ribosome.</text>
</comment>